<feature type="transmembrane region" description="Helical" evidence="6">
    <location>
        <begin position="116"/>
        <end position="141"/>
    </location>
</feature>
<feature type="transmembrane region" description="Helical" evidence="6">
    <location>
        <begin position="21"/>
        <end position="42"/>
    </location>
</feature>
<feature type="transmembrane region" description="Helical" evidence="6">
    <location>
        <begin position="91"/>
        <end position="110"/>
    </location>
</feature>
<evidence type="ECO:0000256" key="5">
    <source>
        <dbReference type="ARBA" id="ARBA00023136"/>
    </source>
</evidence>
<dbReference type="SUPFAM" id="SSF103473">
    <property type="entry name" value="MFS general substrate transporter"/>
    <property type="match status" value="1"/>
</dbReference>
<dbReference type="OrthoDB" id="9768783at2"/>
<organism evidence="7 8">
    <name type="scientific">Wenxinia marina DSM 24838</name>
    <dbReference type="NCBI Taxonomy" id="1123501"/>
    <lineage>
        <taxon>Bacteria</taxon>
        <taxon>Pseudomonadati</taxon>
        <taxon>Pseudomonadota</taxon>
        <taxon>Alphaproteobacteria</taxon>
        <taxon>Rhodobacterales</taxon>
        <taxon>Roseobacteraceae</taxon>
        <taxon>Wenxinia</taxon>
    </lineage>
</organism>
<evidence type="ECO:0000256" key="1">
    <source>
        <dbReference type="ARBA" id="ARBA00004127"/>
    </source>
</evidence>
<feature type="transmembrane region" description="Helical" evidence="6">
    <location>
        <begin position="429"/>
        <end position="448"/>
    </location>
</feature>
<accession>A0A0D0NRT1</accession>
<evidence type="ECO:0000256" key="2">
    <source>
        <dbReference type="ARBA" id="ARBA00022448"/>
    </source>
</evidence>
<dbReference type="InterPro" id="IPR036259">
    <property type="entry name" value="MFS_trans_sf"/>
</dbReference>
<sequence>MIDRRRRIWGWMFFDWAQQPYATLGLTFVFGPYFASVAAQYFLAGGASDGAARAEAQGLWSLAQTCSGIVIALAGPILGAWADSSGRKMPWFYLFTAITVVCAASLWWLYPDGTNLYLVLVLFWIGFTASESAFNLANAILPSLGDPKDVGRISGGATAFGYWGGVLSLAIMLGLFVEQGTSGTTLLGNPPALGLDGEAMEGTRLVGPFIAVWFALFIIPFLRVDFDAPRRASRARPPLRQVLGELGQTIREVARRRSLSAFLVGSMLYRDALSALYSFGGIYATLVLDWSVVDVGVFGVIAAVSAAVMAWLGGMADKRFGPKPVLVVCCWVLIAVCVVIVSMSREHLFWIALPISSTVPDVIFYVCGAIIGGAGGVLYSASRSLMVRHTDPARPAEAFGLFALTGRVTAFLAPALITVFTYATGSNQLGFLPVIALFLIGLGLLGWVNKDGDRAEWSASSPPPSSP</sequence>
<protein>
    <submittedName>
        <fullName evidence="7">Permease of the major facilitator superfamily</fullName>
    </submittedName>
</protein>
<dbReference type="PANTHER" id="PTHR23519">
    <property type="entry name" value="AUTOPHAGY-RELATED PROTEIN 22"/>
    <property type="match status" value="1"/>
</dbReference>
<comment type="subcellular location">
    <subcellularLocation>
        <location evidence="1">Endomembrane system</location>
        <topology evidence="1">Multi-pass membrane protein</topology>
    </subcellularLocation>
</comment>
<dbReference type="EMBL" id="AONG01000003">
    <property type="protein sequence ID" value="KIQ70950.1"/>
    <property type="molecule type" value="Genomic_DNA"/>
</dbReference>
<feature type="transmembrane region" description="Helical" evidence="6">
    <location>
        <begin position="324"/>
        <end position="342"/>
    </location>
</feature>
<dbReference type="Proteomes" id="UP000035100">
    <property type="component" value="Unassembled WGS sequence"/>
</dbReference>
<evidence type="ECO:0000256" key="3">
    <source>
        <dbReference type="ARBA" id="ARBA00022692"/>
    </source>
</evidence>
<feature type="transmembrane region" description="Helical" evidence="6">
    <location>
        <begin position="362"/>
        <end position="381"/>
    </location>
</feature>
<reference evidence="7 8" key="1">
    <citation type="submission" date="2013-01" db="EMBL/GenBank/DDBJ databases">
        <authorList>
            <person name="Fiebig A."/>
            <person name="Goeker M."/>
            <person name="Klenk H.-P.P."/>
        </authorList>
    </citation>
    <scope>NUCLEOTIDE SEQUENCE [LARGE SCALE GENOMIC DNA]</scope>
    <source>
        <strain evidence="7 8">DSM 24838</strain>
    </source>
</reference>
<gene>
    <name evidence="7" type="ORF">Wenmar_00326</name>
</gene>
<dbReference type="STRING" id="1123501.Wenmar_00326"/>
<evidence type="ECO:0000256" key="4">
    <source>
        <dbReference type="ARBA" id="ARBA00022989"/>
    </source>
</evidence>
<keyword evidence="8" id="KW-1185">Reference proteome</keyword>
<evidence type="ECO:0000313" key="8">
    <source>
        <dbReference type="Proteomes" id="UP000035100"/>
    </source>
</evidence>
<keyword evidence="5 6" id="KW-0472">Membrane</keyword>
<feature type="transmembrane region" description="Helical" evidence="6">
    <location>
        <begin position="153"/>
        <end position="177"/>
    </location>
</feature>
<dbReference type="Gene3D" id="1.20.1250.20">
    <property type="entry name" value="MFS general substrate transporter like domains"/>
    <property type="match status" value="1"/>
</dbReference>
<dbReference type="AlphaFoldDB" id="A0A0D0NRT1"/>
<feature type="transmembrane region" description="Helical" evidence="6">
    <location>
        <begin position="290"/>
        <end position="312"/>
    </location>
</feature>
<dbReference type="PATRIC" id="fig|1123501.6.peg.383"/>
<proteinExistence type="predicted"/>
<dbReference type="GO" id="GO:0012505">
    <property type="term" value="C:endomembrane system"/>
    <property type="evidence" value="ECO:0007669"/>
    <property type="project" value="UniProtKB-SubCell"/>
</dbReference>
<evidence type="ECO:0000256" key="6">
    <source>
        <dbReference type="SAM" id="Phobius"/>
    </source>
</evidence>
<dbReference type="PANTHER" id="PTHR23519:SF1">
    <property type="entry name" value="AUTOPHAGY-RELATED PROTEIN 22"/>
    <property type="match status" value="1"/>
</dbReference>
<keyword evidence="4 6" id="KW-1133">Transmembrane helix</keyword>
<comment type="caution">
    <text evidence="7">The sequence shown here is derived from an EMBL/GenBank/DDBJ whole genome shotgun (WGS) entry which is preliminary data.</text>
</comment>
<keyword evidence="3 6" id="KW-0812">Transmembrane</keyword>
<dbReference type="InterPro" id="IPR050495">
    <property type="entry name" value="ATG22/LtaA_families"/>
</dbReference>
<keyword evidence="2" id="KW-0813">Transport</keyword>
<dbReference type="InterPro" id="IPR024671">
    <property type="entry name" value="Atg22-like"/>
</dbReference>
<name>A0A0D0NRT1_9RHOB</name>
<dbReference type="Pfam" id="PF11700">
    <property type="entry name" value="ATG22"/>
    <property type="match status" value="1"/>
</dbReference>
<dbReference type="RefSeq" id="WP_018304452.1">
    <property type="nucleotide sequence ID" value="NZ_KB902313.1"/>
</dbReference>
<evidence type="ECO:0000313" key="7">
    <source>
        <dbReference type="EMBL" id="KIQ70950.1"/>
    </source>
</evidence>
<feature type="transmembrane region" description="Helical" evidence="6">
    <location>
        <begin position="261"/>
        <end position="284"/>
    </location>
</feature>
<feature type="transmembrane region" description="Helical" evidence="6">
    <location>
        <begin position="62"/>
        <end position="82"/>
    </location>
</feature>
<feature type="transmembrane region" description="Helical" evidence="6">
    <location>
        <begin position="205"/>
        <end position="224"/>
    </location>
</feature>
<dbReference type="eggNOG" id="COG2270">
    <property type="taxonomic scope" value="Bacteria"/>
</dbReference>
<feature type="transmembrane region" description="Helical" evidence="6">
    <location>
        <begin position="401"/>
        <end position="423"/>
    </location>
</feature>